<evidence type="ECO:0000256" key="7">
    <source>
        <dbReference type="ARBA" id="ARBA00022741"/>
    </source>
</evidence>
<dbReference type="SUPFAM" id="SSF47226">
    <property type="entry name" value="Histidine-containing phosphotransfer domain, HPT domain"/>
    <property type="match status" value="1"/>
</dbReference>
<evidence type="ECO:0000256" key="6">
    <source>
        <dbReference type="ARBA" id="ARBA00022692"/>
    </source>
</evidence>
<dbReference type="Pfam" id="PF01627">
    <property type="entry name" value="Hpt"/>
    <property type="match status" value="1"/>
</dbReference>
<feature type="domain" description="Response regulatory" evidence="15">
    <location>
        <begin position="1047"/>
        <end position="1163"/>
    </location>
</feature>
<dbReference type="RefSeq" id="WP_248206777.1">
    <property type="nucleotide sequence ID" value="NZ_JALNMH010000004.1"/>
</dbReference>
<feature type="modified residue" description="4-aspartylphosphate" evidence="12">
    <location>
        <position position="321"/>
    </location>
</feature>
<dbReference type="SUPFAM" id="SSF55874">
    <property type="entry name" value="ATPase domain of HSP90 chaperone/DNA topoisomerase II/histidine kinase"/>
    <property type="match status" value="1"/>
</dbReference>
<evidence type="ECO:0000313" key="17">
    <source>
        <dbReference type="Proteomes" id="UP001431449"/>
    </source>
</evidence>
<feature type="coiled-coil region" evidence="13">
    <location>
        <begin position="383"/>
        <end position="451"/>
    </location>
</feature>
<dbReference type="InterPro" id="IPR008207">
    <property type="entry name" value="Sig_transdc_His_kin_Hpt_dom"/>
</dbReference>
<dbReference type="InterPro" id="IPR004358">
    <property type="entry name" value="Sig_transdc_His_kin-like_C"/>
</dbReference>
<dbReference type="PANTHER" id="PTHR45339">
    <property type="entry name" value="HYBRID SIGNAL TRANSDUCTION HISTIDINE KINASE J"/>
    <property type="match status" value="1"/>
</dbReference>
<dbReference type="InterPro" id="IPR036890">
    <property type="entry name" value="HATPase_C_sf"/>
</dbReference>
<name>A0ABT0GFP6_9GAMM</name>
<dbReference type="InterPro" id="IPR036097">
    <property type="entry name" value="HisK_dim/P_sf"/>
</dbReference>
<dbReference type="SUPFAM" id="SSF52172">
    <property type="entry name" value="CheY-like"/>
    <property type="match status" value="4"/>
</dbReference>
<evidence type="ECO:0000259" key="14">
    <source>
        <dbReference type="PROSITE" id="PS50109"/>
    </source>
</evidence>
<dbReference type="Gene3D" id="1.10.287.130">
    <property type="match status" value="1"/>
</dbReference>
<evidence type="ECO:0000256" key="1">
    <source>
        <dbReference type="ARBA" id="ARBA00000085"/>
    </source>
</evidence>
<evidence type="ECO:0000256" key="13">
    <source>
        <dbReference type="SAM" id="Coils"/>
    </source>
</evidence>
<evidence type="ECO:0000256" key="9">
    <source>
        <dbReference type="ARBA" id="ARBA00022989"/>
    </source>
</evidence>
<feature type="modified residue" description="4-aspartylphosphate" evidence="12">
    <location>
        <position position="58"/>
    </location>
</feature>
<evidence type="ECO:0000256" key="4">
    <source>
        <dbReference type="ARBA" id="ARBA00022475"/>
    </source>
</evidence>
<dbReference type="PRINTS" id="PR00344">
    <property type="entry name" value="BCTRLSENSOR"/>
</dbReference>
<dbReference type="PROSITE" id="PS50109">
    <property type="entry name" value="HIS_KIN"/>
    <property type="match status" value="1"/>
</dbReference>
<dbReference type="EC" id="2.7.13.3" evidence="3"/>
<feature type="domain" description="Response regulatory" evidence="15">
    <location>
        <begin position="138"/>
        <end position="254"/>
    </location>
</feature>
<dbReference type="SMART" id="SM00448">
    <property type="entry name" value="REC"/>
    <property type="match status" value="4"/>
</dbReference>
<feature type="modified residue" description="4-aspartylphosphate" evidence="12">
    <location>
        <position position="1096"/>
    </location>
</feature>
<dbReference type="Gene3D" id="3.40.50.2300">
    <property type="match status" value="4"/>
</dbReference>
<keyword evidence="7" id="KW-0547">Nucleotide-binding</keyword>
<dbReference type="Gene3D" id="1.20.120.160">
    <property type="entry name" value="HPT domain"/>
    <property type="match status" value="1"/>
</dbReference>
<evidence type="ECO:0000256" key="2">
    <source>
        <dbReference type="ARBA" id="ARBA00004651"/>
    </source>
</evidence>
<dbReference type="Pfam" id="PF00512">
    <property type="entry name" value="HisKA"/>
    <property type="match status" value="1"/>
</dbReference>
<dbReference type="InterPro" id="IPR005467">
    <property type="entry name" value="His_kinase_dom"/>
</dbReference>
<feature type="domain" description="Response regulatory" evidence="15">
    <location>
        <begin position="272"/>
        <end position="388"/>
    </location>
</feature>
<dbReference type="SMART" id="SM00387">
    <property type="entry name" value="HATPase_c"/>
    <property type="match status" value="1"/>
</dbReference>
<keyword evidence="13" id="KW-0175">Coiled coil</keyword>
<dbReference type="InterPro" id="IPR003661">
    <property type="entry name" value="HisK_dim/P_dom"/>
</dbReference>
<comment type="catalytic activity">
    <reaction evidence="1">
        <text>ATP + protein L-histidine = ADP + protein N-phospho-L-histidine.</text>
        <dbReference type="EC" id="2.7.13.3"/>
    </reaction>
</comment>
<dbReference type="PROSITE" id="PS50110">
    <property type="entry name" value="RESPONSE_REGULATORY"/>
    <property type="match status" value="4"/>
</dbReference>
<dbReference type="CDD" id="cd16922">
    <property type="entry name" value="HATPase_EvgS-ArcB-TorS-like"/>
    <property type="match status" value="1"/>
</dbReference>
<comment type="caution">
    <text evidence="16">The sequence shown here is derived from an EMBL/GenBank/DDBJ whole genome shotgun (WGS) entry which is preliminary data.</text>
</comment>
<evidence type="ECO:0000256" key="11">
    <source>
        <dbReference type="ARBA" id="ARBA00023136"/>
    </source>
</evidence>
<keyword evidence="8" id="KW-0067">ATP-binding</keyword>
<dbReference type="SUPFAM" id="SSF47384">
    <property type="entry name" value="Homodimeric domain of signal transducing histidine kinase"/>
    <property type="match status" value="1"/>
</dbReference>
<protein>
    <recommendedName>
        <fullName evidence="3">histidine kinase</fullName>
        <ecNumber evidence="3">2.7.13.3</ecNumber>
    </recommendedName>
</protein>
<keyword evidence="5 12" id="KW-0597">Phosphoprotein</keyword>
<sequence>MNALPANAQVLIVDDSLTVRMDLEEVLGEVGIEVESAATLAEARRLLESGRHRLLILDIHLPDGDGIEFLEALRESPRHAGLKVMLLSTENEVGERLRGLRTGADEYLGKPYDPGAVCRSVASFLRQAEGAGEAPRHTILLVEDSDTFRHATQEALEAAGYRVLTAPSGEEGLRVALRQRPDAIVIDGVLPGMDGASLVQRMRVHPDLRTTALLLLTGTVGAVGEVEGLSLGADAYLSKGDNFDLLLARLSALLRSSARGAAQSAAPVHAKRVLAVDDSPTFLNTLADELRTDGYDVATAESGEAALRYLETEQVDAILLDLNMPGMSGLEVCRRIREDVGTRDTPVLILTGTQEHDSVIAGLNAGADDYIVKAADLDLLRSRLSAQLRRRQFEDEVRRSERERHQQVFELARHKAAQQLAEARAVLLADLEQKNRELEAARSQAEEASRFKSDFLAAMSHEIRTPMNAILGFTDLLFDDETDPGRRDMLRIVRSASMTLLNLINDILDFSKIEAGKLQLSPAPFAPAELFQRAAELFALKAQEKHLELSVVVEKGVPEHLVADDQRLFQVITNLVSNALKFTEQGQVTLRARYEEGELVVEVRDSGIGISEEQQKRLFAPFEQADRSTTRRYGGTGLGLAICRNLADLMGGRISAQSQLGEGSTFELRVPVGIPDAAAISELRAARVRAPRGRLAVLGGDIGLRAARVASLREAGFHAEAFDLRPAFAADLEAAAVDLLLIEGRDCAEVEARLVGAAAWLVQLPRLLLHSVDGERTHTLPFLPLDAASGPLQAARVLLGLCAGERPLRAMVIHAGGEWLSVLGDALGGFAVDLVGVEALPDGAPALLPDVLMFAPGVSGSALGAALAQPWTDSDPGPLLMATPEDVTSACAAYPVIRDDGEAWLDRERMARPLRQRARRDARGEALIRQWRDAQPMPELAQLVGNGISRLLVAVDEIVDLAARGEDAAALHRAAHSLKGWAGTLRMDQIYEPAVAIDTLASTEAPDRAALHREVLRLCAVSDLISRRYLGGVVASAGQPVGAAKLEVLVVEDNPMNQQYMEKLLARHLIRCDIAGNGREALDRLAVTRYDVILLDMEMPVMDGRETIRAIRADPALAGHHVIALTAHAIDGAARKFIEAGCDDYLAKPVDADLLLAKLRARMPVP</sequence>
<feature type="domain" description="Response regulatory" evidence="15">
    <location>
        <begin position="9"/>
        <end position="125"/>
    </location>
</feature>
<evidence type="ECO:0000256" key="10">
    <source>
        <dbReference type="ARBA" id="ARBA00023012"/>
    </source>
</evidence>
<keyword evidence="17" id="KW-1185">Reference proteome</keyword>
<feature type="modified residue" description="4-aspartylphosphate" evidence="12">
    <location>
        <position position="187"/>
    </location>
</feature>
<dbReference type="CDD" id="cd00156">
    <property type="entry name" value="REC"/>
    <property type="match status" value="2"/>
</dbReference>
<dbReference type="InterPro" id="IPR001789">
    <property type="entry name" value="Sig_transdc_resp-reg_receiver"/>
</dbReference>
<dbReference type="CDD" id="cd17546">
    <property type="entry name" value="REC_hyHK_CKI1_RcsC-like"/>
    <property type="match status" value="1"/>
</dbReference>
<dbReference type="InterPro" id="IPR003594">
    <property type="entry name" value="HATPase_dom"/>
</dbReference>
<feature type="domain" description="Histidine kinase" evidence="14">
    <location>
        <begin position="458"/>
        <end position="674"/>
    </location>
</feature>
<dbReference type="InterPro" id="IPR036641">
    <property type="entry name" value="HPT_dom_sf"/>
</dbReference>
<comment type="subcellular location">
    <subcellularLocation>
        <location evidence="2">Cell membrane</location>
        <topology evidence="2">Multi-pass membrane protein</topology>
    </subcellularLocation>
</comment>
<keyword evidence="9" id="KW-1133">Transmembrane helix</keyword>
<reference evidence="16" key="1">
    <citation type="submission" date="2022-04" db="EMBL/GenBank/DDBJ databases">
        <title>Lysobacter sp. CAU 1642 isolated from sea sand.</title>
        <authorList>
            <person name="Kim W."/>
        </authorList>
    </citation>
    <scope>NUCLEOTIDE SEQUENCE</scope>
    <source>
        <strain evidence="16">CAU 1642</strain>
    </source>
</reference>
<dbReference type="InterPro" id="IPR011006">
    <property type="entry name" value="CheY-like_superfamily"/>
</dbReference>
<evidence type="ECO:0000256" key="8">
    <source>
        <dbReference type="ARBA" id="ARBA00022840"/>
    </source>
</evidence>
<dbReference type="CDD" id="cd17574">
    <property type="entry name" value="REC_OmpR"/>
    <property type="match status" value="1"/>
</dbReference>
<dbReference type="Gene3D" id="3.30.565.10">
    <property type="entry name" value="Histidine kinase-like ATPase, C-terminal domain"/>
    <property type="match status" value="1"/>
</dbReference>
<proteinExistence type="predicted"/>
<dbReference type="EMBL" id="JALNMH010000004">
    <property type="protein sequence ID" value="MCK7593358.1"/>
    <property type="molecule type" value="Genomic_DNA"/>
</dbReference>
<evidence type="ECO:0000256" key="3">
    <source>
        <dbReference type="ARBA" id="ARBA00012438"/>
    </source>
</evidence>
<dbReference type="CDD" id="cd00082">
    <property type="entry name" value="HisKA"/>
    <property type="match status" value="1"/>
</dbReference>
<evidence type="ECO:0000313" key="16">
    <source>
        <dbReference type="EMBL" id="MCK7593358.1"/>
    </source>
</evidence>
<keyword evidence="6" id="KW-0812">Transmembrane</keyword>
<organism evidence="16 17">
    <name type="scientific">Pseudomarimonas salicorniae</name>
    <dbReference type="NCBI Taxonomy" id="2933270"/>
    <lineage>
        <taxon>Bacteria</taxon>
        <taxon>Pseudomonadati</taxon>
        <taxon>Pseudomonadota</taxon>
        <taxon>Gammaproteobacteria</taxon>
        <taxon>Lysobacterales</taxon>
        <taxon>Lysobacteraceae</taxon>
        <taxon>Pseudomarimonas</taxon>
    </lineage>
</organism>
<evidence type="ECO:0000256" key="5">
    <source>
        <dbReference type="ARBA" id="ARBA00022553"/>
    </source>
</evidence>
<dbReference type="Proteomes" id="UP001431449">
    <property type="component" value="Unassembled WGS sequence"/>
</dbReference>
<dbReference type="SMART" id="SM00388">
    <property type="entry name" value="HisKA"/>
    <property type="match status" value="1"/>
</dbReference>
<evidence type="ECO:0000256" key="12">
    <source>
        <dbReference type="PROSITE-ProRule" id="PRU00169"/>
    </source>
</evidence>
<dbReference type="PANTHER" id="PTHR45339:SF1">
    <property type="entry name" value="HYBRID SIGNAL TRANSDUCTION HISTIDINE KINASE J"/>
    <property type="match status" value="1"/>
</dbReference>
<dbReference type="Pfam" id="PF00072">
    <property type="entry name" value="Response_reg"/>
    <property type="match status" value="4"/>
</dbReference>
<keyword evidence="11" id="KW-0472">Membrane</keyword>
<dbReference type="Pfam" id="PF02518">
    <property type="entry name" value="HATPase_c"/>
    <property type="match status" value="1"/>
</dbReference>
<keyword evidence="4" id="KW-1003">Cell membrane</keyword>
<evidence type="ECO:0000259" key="15">
    <source>
        <dbReference type="PROSITE" id="PS50110"/>
    </source>
</evidence>
<accession>A0ABT0GFP6</accession>
<gene>
    <name evidence="16" type="ORF">M0G41_06715</name>
</gene>
<keyword evidence="10" id="KW-0902">Two-component regulatory system</keyword>